<feature type="region of interest" description="Disordered" evidence="1">
    <location>
        <begin position="39"/>
        <end position="65"/>
    </location>
</feature>
<gene>
    <name evidence="2" type="ORF">LNKW23_19110</name>
</gene>
<evidence type="ECO:0000256" key="1">
    <source>
        <dbReference type="SAM" id="MobiDB-lite"/>
    </source>
</evidence>
<sequence length="65" mass="7353">MRKAANPPHGFVGMRVRFQENRWKIREGGQLTLRRMGLQPASADPAPCEREGGLRTSKTTLPFNM</sequence>
<dbReference type="Proteomes" id="UP001239909">
    <property type="component" value="Unassembled WGS sequence"/>
</dbReference>
<proteinExistence type="predicted"/>
<keyword evidence="3" id="KW-1185">Reference proteome</keyword>
<feature type="compositionally biased region" description="Polar residues" evidence="1">
    <location>
        <begin position="56"/>
        <end position="65"/>
    </location>
</feature>
<comment type="caution">
    <text evidence="2">The sequence shown here is derived from an EMBL/GenBank/DDBJ whole genome shotgun (WGS) entry which is preliminary data.</text>
</comment>
<dbReference type="RefSeq" id="WP_285671486.1">
    <property type="nucleotide sequence ID" value="NZ_BSYI01000012.1"/>
</dbReference>
<evidence type="ECO:0000313" key="3">
    <source>
        <dbReference type="Proteomes" id="UP001239909"/>
    </source>
</evidence>
<accession>A0ABQ6LHC6</accession>
<reference evidence="2 3" key="1">
    <citation type="submission" date="2023-04" db="EMBL/GenBank/DDBJ databases">
        <title>Marinoamorphus aggregata gen. nov., sp. Nov., isolate from tissue of brittle star Ophioplocus japonicus.</title>
        <authorList>
            <person name="Kawano K."/>
            <person name="Sawayama S."/>
            <person name="Nakagawa S."/>
        </authorList>
    </citation>
    <scope>NUCLEOTIDE SEQUENCE [LARGE SCALE GENOMIC DNA]</scope>
    <source>
        <strain evidence="2 3">NKW23</strain>
    </source>
</reference>
<protein>
    <submittedName>
        <fullName evidence="2">Uncharacterized protein</fullName>
    </submittedName>
</protein>
<dbReference type="EMBL" id="BSYI01000012">
    <property type="protein sequence ID" value="GMG82698.1"/>
    <property type="molecule type" value="Genomic_DNA"/>
</dbReference>
<evidence type="ECO:0000313" key="2">
    <source>
        <dbReference type="EMBL" id="GMG82698.1"/>
    </source>
</evidence>
<organism evidence="2 3">
    <name type="scientific">Paralimibaculum aggregatum</name>
    <dbReference type="NCBI Taxonomy" id="3036245"/>
    <lineage>
        <taxon>Bacteria</taxon>
        <taxon>Pseudomonadati</taxon>
        <taxon>Pseudomonadota</taxon>
        <taxon>Alphaproteobacteria</taxon>
        <taxon>Rhodobacterales</taxon>
        <taxon>Paracoccaceae</taxon>
        <taxon>Paralimibaculum</taxon>
    </lineage>
</organism>
<name>A0ABQ6LHC6_9RHOB</name>